<dbReference type="Proteomes" id="UP001201629">
    <property type="component" value="Unassembled WGS sequence"/>
</dbReference>
<keyword evidence="2" id="KW-0805">Transcription regulation</keyword>
<keyword evidence="9" id="KW-1185">Reference proteome</keyword>
<dbReference type="InterPro" id="IPR013324">
    <property type="entry name" value="RNA_pol_sigma_r3/r4-like"/>
</dbReference>
<evidence type="ECO:0000313" key="9">
    <source>
        <dbReference type="Proteomes" id="UP001201629"/>
    </source>
</evidence>
<evidence type="ECO:0000256" key="1">
    <source>
        <dbReference type="ARBA" id="ARBA00010641"/>
    </source>
</evidence>
<keyword evidence="5" id="KW-0804">Transcription</keyword>
<proteinExistence type="inferred from homology"/>
<dbReference type="NCBIfam" id="TIGR02937">
    <property type="entry name" value="sigma70-ECF"/>
    <property type="match status" value="1"/>
</dbReference>
<dbReference type="Gene3D" id="1.10.10.10">
    <property type="entry name" value="Winged helix-like DNA-binding domain superfamily/Winged helix DNA-binding domain"/>
    <property type="match status" value="1"/>
</dbReference>
<feature type="domain" description="RNA polymerase sigma-70 region 2" evidence="6">
    <location>
        <begin position="18"/>
        <end position="78"/>
    </location>
</feature>
<keyword evidence="3" id="KW-0731">Sigma factor</keyword>
<sequence>MDADLDREFSDFITARSHVLFRTALALTGHRQQAEDLLQTVLTKGARHWGRIRTGNPEAYLRTALYRQQTSWWRSLRRGREVSAEQLPEVATTADATATVDLNLALRQALAQLAPKHRAVLVLRYFEDRPDSEIAEILGCTQSTVRSQAARALARLRELCPRLDILTTKEAADR</sequence>
<evidence type="ECO:0000256" key="2">
    <source>
        <dbReference type="ARBA" id="ARBA00023015"/>
    </source>
</evidence>
<organism evidence="8 9">
    <name type="scientific">Micromonospora trifolii</name>
    <dbReference type="NCBI Taxonomy" id="2911208"/>
    <lineage>
        <taxon>Bacteria</taxon>
        <taxon>Bacillati</taxon>
        <taxon>Actinomycetota</taxon>
        <taxon>Actinomycetes</taxon>
        <taxon>Micromonosporales</taxon>
        <taxon>Micromonosporaceae</taxon>
        <taxon>Micromonospora</taxon>
    </lineage>
</organism>
<dbReference type="SUPFAM" id="SSF88659">
    <property type="entry name" value="Sigma3 and sigma4 domains of RNA polymerase sigma factors"/>
    <property type="match status" value="1"/>
</dbReference>
<dbReference type="PANTHER" id="PTHR43133">
    <property type="entry name" value="RNA POLYMERASE ECF-TYPE SIGMA FACTO"/>
    <property type="match status" value="1"/>
</dbReference>
<reference evidence="8 9" key="1">
    <citation type="submission" date="2022-01" db="EMBL/GenBank/DDBJ databases">
        <authorList>
            <person name="Riesco R."/>
            <person name="Trujillo M.E."/>
        </authorList>
    </citation>
    <scope>NUCLEOTIDE SEQUENCE [LARGE SCALE GENOMIC DNA]</scope>
    <source>
        <strain evidence="8 9">NIE79</strain>
    </source>
</reference>
<dbReference type="PANTHER" id="PTHR43133:SF50">
    <property type="entry name" value="ECF RNA POLYMERASE SIGMA FACTOR SIGM"/>
    <property type="match status" value="1"/>
</dbReference>
<dbReference type="InterPro" id="IPR014325">
    <property type="entry name" value="RNA_pol_sigma-E_actinobac"/>
</dbReference>
<dbReference type="InterPro" id="IPR013325">
    <property type="entry name" value="RNA_pol_sigma_r2"/>
</dbReference>
<evidence type="ECO:0000259" key="7">
    <source>
        <dbReference type="Pfam" id="PF04545"/>
    </source>
</evidence>
<evidence type="ECO:0000313" key="8">
    <source>
        <dbReference type="EMBL" id="MCG5446049.1"/>
    </source>
</evidence>
<dbReference type="InterPro" id="IPR036388">
    <property type="entry name" value="WH-like_DNA-bd_sf"/>
</dbReference>
<comment type="caution">
    <text evidence="8">The sequence shown here is derived from an EMBL/GenBank/DDBJ whole genome shotgun (WGS) entry which is preliminary data.</text>
</comment>
<name>A0ABS9N7W1_9ACTN</name>
<dbReference type="Pfam" id="PF04545">
    <property type="entry name" value="Sigma70_r4"/>
    <property type="match status" value="1"/>
</dbReference>
<dbReference type="InterPro" id="IPR039425">
    <property type="entry name" value="RNA_pol_sigma-70-like"/>
</dbReference>
<dbReference type="Pfam" id="PF04542">
    <property type="entry name" value="Sigma70_r2"/>
    <property type="match status" value="1"/>
</dbReference>
<accession>A0ABS9N7W1</accession>
<dbReference type="CDD" id="cd06171">
    <property type="entry name" value="Sigma70_r4"/>
    <property type="match status" value="1"/>
</dbReference>
<dbReference type="Gene3D" id="1.10.1740.10">
    <property type="match status" value="1"/>
</dbReference>
<evidence type="ECO:0000256" key="5">
    <source>
        <dbReference type="ARBA" id="ARBA00023163"/>
    </source>
</evidence>
<evidence type="ECO:0000256" key="3">
    <source>
        <dbReference type="ARBA" id="ARBA00023082"/>
    </source>
</evidence>
<dbReference type="RefSeq" id="WP_238680986.1">
    <property type="nucleotide sequence ID" value="NZ_JAKKFD010000044.1"/>
</dbReference>
<evidence type="ECO:0000256" key="4">
    <source>
        <dbReference type="ARBA" id="ARBA00023125"/>
    </source>
</evidence>
<dbReference type="SUPFAM" id="SSF88946">
    <property type="entry name" value="Sigma2 domain of RNA polymerase sigma factors"/>
    <property type="match status" value="1"/>
</dbReference>
<comment type="similarity">
    <text evidence="1">Belongs to the sigma-70 factor family. ECF subfamily.</text>
</comment>
<gene>
    <name evidence="8" type="ORF">NIE79_004613</name>
</gene>
<keyword evidence="4" id="KW-0238">DNA-binding</keyword>
<evidence type="ECO:0000259" key="6">
    <source>
        <dbReference type="Pfam" id="PF04542"/>
    </source>
</evidence>
<dbReference type="EMBL" id="JAKKFD010000044">
    <property type="protein sequence ID" value="MCG5446049.1"/>
    <property type="molecule type" value="Genomic_DNA"/>
</dbReference>
<protein>
    <submittedName>
        <fullName evidence="8">SigE family RNA polymerase sigma factor</fullName>
    </submittedName>
</protein>
<dbReference type="InterPro" id="IPR007627">
    <property type="entry name" value="RNA_pol_sigma70_r2"/>
</dbReference>
<dbReference type="InterPro" id="IPR014284">
    <property type="entry name" value="RNA_pol_sigma-70_dom"/>
</dbReference>
<dbReference type="InterPro" id="IPR007630">
    <property type="entry name" value="RNA_pol_sigma70_r4"/>
</dbReference>
<feature type="domain" description="RNA polymerase sigma-70 region 4" evidence="7">
    <location>
        <begin position="109"/>
        <end position="158"/>
    </location>
</feature>
<dbReference type="NCBIfam" id="TIGR02983">
    <property type="entry name" value="SigE-fam_strep"/>
    <property type="match status" value="1"/>
</dbReference>